<evidence type="ECO:0000256" key="2">
    <source>
        <dbReference type="ARBA" id="ARBA00008072"/>
    </source>
</evidence>
<dbReference type="PANTHER" id="PTHR43350">
    <property type="entry name" value="NAD-DEPENDENT ALCOHOL DEHYDROGENASE"/>
    <property type="match status" value="1"/>
</dbReference>
<accession>A0ABQ6GM08</accession>
<proteinExistence type="inferred from homology"/>
<evidence type="ECO:0000256" key="5">
    <source>
        <dbReference type="ARBA" id="ARBA00023002"/>
    </source>
</evidence>
<dbReference type="EMBL" id="BSSQ01000029">
    <property type="protein sequence ID" value="GLX71285.1"/>
    <property type="molecule type" value="Genomic_DNA"/>
</dbReference>
<dbReference type="InterPro" id="IPR013149">
    <property type="entry name" value="ADH-like_C"/>
</dbReference>
<dbReference type="InterPro" id="IPR036291">
    <property type="entry name" value="NAD(P)-bd_dom_sf"/>
</dbReference>
<dbReference type="Gene3D" id="3.40.50.720">
    <property type="entry name" value="NAD(P)-binding Rossmann-like Domain"/>
    <property type="match status" value="1"/>
</dbReference>
<dbReference type="Gene3D" id="3.90.180.10">
    <property type="entry name" value="Medium-chain alcohol dehydrogenases, catalytic domain"/>
    <property type="match status" value="2"/>
</dbReference>
<keyword evidence="9" id="KW-1185">Reference proteome</keyword>
<dbReference type="Pfam" id="PF00107">
    <property type="entry name" value="ADH_zinc_N"/>
    <property type="match status" value="1"/>
</dbReference>
<sequence length="336" mass="36941">MENKKIIFTAPWQVEVETEQRSSFKVGNKEVLVKKKYSLISPGTELACLSGNEGWFQMPSVPGYSSVSEIIELGEEVEGYQAGDHVFHYGDHSLYSVISTSGIFLKAPSDVPLHWVPFTRMASVAMTSIRVSNIELGDHVAVTGLGLIGNMAAQLASMQGASVIGIDLSLNRINTAKECGIAYTLQSGSTTKEEIAELTEGRGVSTLIDATGIPSVVANGLPWVAKYGEVVLLGSPRGEFQGNITDLLNYIHLDGYGCITFKGAHEWRYPVEPDVFVKHSLARNSQIIFDLLRRKQLKIEPLISHILKPEQAVQAYEGLRNDKDHYQGVLFDWSEV</sequence>
<evidence type="ECO:0000259" key="7">
    <source>
        <dbReference type="Pfam" id="PF08240"/>
    </source>
</evidence>
<protein>
    <submittedName>
        <fullName evidence="8">Dehydrogenase</fullName>
    </submittedName>
</protein>
<evidence type="ECO:0000259" key="6">
    <source>
        <dbReference type="Pfam" id="PF00107"/>
    </source>
</evidence>
<dbReference type="PANTHER" id="PTHR43350:SF19">
    <property type="entry name" value="D-GULOSIDE 3-DEHYDROGENASE"/>
    <property type="match status" value="1"/>
</dbReference>
<gene>
    <name evidence="8" type="ORF">MU1_56350</name>
</gene>
<evidence type="ECO:0000256" key="3">
    <source>
        <dbReference type="ARBA" id="ARBA00022723"/>
    </source>
</evidence>
<dbReference type="Proteomes" id="UP001157114">
    <property type="component" value="Unassembled WGS sequence"/>
</dbReference>
<dbReference type="Pfam" id="PF08240">
    <property type="entry name" value="ADH_N"/>
    <property type="match status" value="1"/>
</dbReference>
<keyword evidence="4" id="KW-0862">Zinc</keyword>
<evidence type="ECO:0000313" key="9">
    <source>
        <dbReference type="Proteomes" id="UP001157114"/>
    </source>
</evidence>
<comment type="cofactor">
    <cofactor evidence="1">
        <name>Zn(2+)</name>
        <dbReference type="ChEBI" id="CHEBI:29105"/>
    </cofactor>
</comment>
<comment type="similarity">
    <text evidence="2">Belongs to the zinc-containing alcohol dehydrogenase family.</text>
</comment>
<feature type="domain" description="Alcohol dehydrogenase-like N-terminal" evidence="7">
    <location>
        <begin position="28"/>
        <end position="87"/>
    </location>
</feature>
<dbReference type="SUPFAM" id="SSF50129">
    <property type="entry name" value="GroES-like"/>
    <property type="match status" value="1"/>
</dbReference>
<evidence type="ECO:0000313" key="8">
    <source>
        <dbReference type="EMBL" id="GLX71285.1"/>
    </source>
</evidence>
<dbReference type="CDD" id="cd08255">
    <property type="entry name" value="2-desacetyl-2-hydroxyethyl_bacteriochlorophyllide_like"/>
    <property type="match status" value="1"/>
</dbReference>
<dbReference type="RefSeq" id="WP_284242093.1">
    <property type="nucleotide sequence ID" value="NZ_BSSQ01000029.1"/>
</dbReference>
<comment type="caution">
    <text evidence="8">The sequence shown here is derived from an EMBL/GenBank/DDBJ whole genome shotgun (WGS) entry which is preliminary data.</text>
</comment>
<evidence type="ECO:0000256" key="4">
    <source>
        <dbReference type="ARBA" id="ARBA00022833"/>
    </source>
</evidence>
<name>A0ABQ6GM08_9BACL</name>
<evidence type="ECO:0000256" key="1">
    <source>
        <dbReference type="ARBA" id="ARBA00001947"/>
    </source>
</evidence>
<reference evidence="8 9" key="1">
    <citation type="submission" date="2023-03" db="EMBL/GenBank/DDBJ databases">
        <title>Draft genome sequence of the bacteria which degrade cell wall of Tricholomamatutake.</title>
        <authorList>
            <person name="Konishi Y."/>
            <person name="Fukuta Y."/>
            <person name="Shirasaka N."/>
        </authorList>
    </citation>
    <scope>NUCLEOTIDE SEQUENCE [LARGE SCALE GENOMIC DNA]</scope>
    <source>
        <strain evidence="9">mu1</strain>
    </source>
</reference>
<keyword evidence="3" id="KW-0479">Metal-binding</keyword>
<dbReference type="InterPro" id="IPR011032">
    <property type="entry name" value="GroES-like_sf"/>
</dbReference>
<feature type="domain" description="Alcohol dehydrogenase-like C-terminal" evidence="6">
    <location>
        <begin position="148"/>
        <end position="268"/>
    </location>
</feature>
<dbReference type="InterPro" id="IPR013154">
    <property type="entry name" value="ADH-like_N"/>
</dbReference>
<keyword evidence="5" id="KW-0560">Oxidoreductase</keyword>
<dbReference type="SUPFAM" id="SSF51735">
    <property type="entry name" value="NAD(P)-binding Rossmann-fold domains"/>
    <property type="match status" value="1"/>
</dbReference>
<organism evidence="8 9">
    <name type="scientific">Paenibacillus glycanilyticus</name>
    <dbReference type="NCBI Taxonomy" id="126569"/>
    <lineage>
        <taxon>Bacteria</taxon>
        <taxon>Bacillati</taxon>
        <taxon>Bacillota</taxon>
        <taxon>Bacilli</taxon>
        <taxon>Bacillales</taxon>
        <taxon>Paenibacillaceae</taxon>
        <taxon>Paenibacillus</taxon>
    </lineage>
</organism>